<keyword evidence="1" id="KW-0479">Metal-binding</keyword>
<evidence type="ECO:0000259" key="6">
    <source>
        <dbReference type="PROSITE" id="PS50089"/>
    </source>
</evidence>
<dbReference type="PROSITE" id="PS00518">
    <property type="entry name" value="ZF_RING_1"/>
    <property type="match status" value="1"/>
</dbReference>
<feature type="compositionally biased region" description="Basic residues" evidence="5">
    <location>
        <begin position="64"/>
        <end position="78"/>
    </location>
</feature>
<feature type="compositionally biased region" description="Low complexity" evidence="5">
    <location>
        <begin position="297"/>
        <end position="312"/>
    </location>
</feature>
<gene>
    <name evidence="7" type="ORF">EIP91_005761</name>
</gene>
<protein>
    <recommendedName>
        <fullName evidence="6">RING-type domain-containing protein</fullName>
    </recommendedName>
</protein>
<keyword evidence="3" id="KW-0862">Zinc</keyword>
<dbReference type="EMBL" id="RWJN01000031">
    <property type="protein sequence ID" value="TCD69937.1"/>
    <property type="molecule type" value="Genomic_DNA"/>
</dbReference>
<dbReference type="STRING" id="92696.A0A4V2MXF5"/>
<name>A0A4V2MXF5_9APHY</name>
<feature type="compositionally biased region" description="Basic and acidic residues" evidence="5">
    <location>
        <begin position="171"/>
        <end position="180"/>
    </location>
</feature>
<feature type="compositionally biased region" description="Basic residues" evidence="5">
    <location>
        <begin position="549"/>
        <end position="559"/>
    </location>
</feature>
<feature type="region of interest" description="Disordered" evidence="5">
    <location>
        <begin position="288"/>
        <end position="321"/>
    </location>
</feature>
<sequence>MDPVLAQPSLKASQSSRKRPLSDTEDDDSDREDMKRLRSTSTVSNAGVAATEAAREAQDANKSKKDKKRRQKKKKRKLPVVEEGARAEKPPSERRSQASPNTRLAGDKPQSKSPGASVQAETRAKTPVAGPSAETRERSVTLAKTEEGGEVTENAASVDMKGEENDFQSVSHKEQPDKGKGRASLPISRRGSPISIQLPQDNLTQVDTNAASSSAEGSTSATISGLQSQLSSQQNLLTSLLPSLTCRVCLYLMNRPFALAPCGHVVCHGCLVSWFSAPPQNGPNVLVDPPPPPPGPVVANGQAPAPAAAAAPANPPPPRPPSAIFRKKTCPHCRAVVRDRPVEVWEMKEMVASVTKSGLVQDQDVIGPATPDPPTSEDPWKNIFPSVARHNGDAGPDMPPAVAHELMGIQDAEDGGVYRCVECMHEIWDGVCSNCHREYEGHLAPWLDDSGSDDDLDDYMYGGNLVHSMLHRMGLGMLGGGRNRNEDDVNEVDEDDDDSEGFDYQDSFIDDDEGPMPRVQYNVSSSEDEDEDNSDVQIMDGPGPSAGTRSRRRRPRRRVASPIVISSDEDPVDEPHPNLWRRALGGIPLVMPSVSQPISLISDDEAEDGSSDDGLADEVAARELAVYGDDGSVPRRSSNVPEYHMPEDEDSEDESRYAEHSESEDGASLEYCVW</sequence>
<dbReference type="SMART" id="SM00184">
    <property type="entry name" value="RING"/>
    <property type="match status" value="1"/>
</dbReference>
<evidence type="ECO:0000256" key="4">
    <source>
        <dbReference type="PROSITE-ProRule" id="PRU00175"/>
    </source>
</evidence>
<evidence type="ECO:0000256" key="5">
    <source>
        <dbReference type="SAM" id="MobiDB-lite"/>
    </source>
</evidence>
<evidence type="ECO:0000313" key="8">
    <source>
        <dbReference type="Proteomes" id="UP000292702"/>
    </source>
</evidence>
<feature type="compositionally biased region" description="Basic and acidic residues" evidence="5">
    <location>
        <begin position="134"/>
        <end position="147"/>
    </location>
</feature>
<dbReference type="AlphaFoldDB" id="A0A4V2MXF5"/>
<dbReference type="SUPFAM" id="SSF57850">
    <property type="entry name" value="RING/U-box"/>
    <property type="match status" value="1"/>
</dbReference>
<reference evidence="7 8" key="1">
    <citation type="submission" date="2018-11" db="EMBL/GenBank/DDBJ databases">
        <title>Genome assembly of Steccherinum ochraceum LE-BIN_3174, the white-rot fungus of the Steccherinaceae family (The Residual Polyporoid clade, Polyporales, Basidiomycota).</title>
        <authorList>
            <person name="Fedorova T.V."/>
            <person name="Glazunova O.A."/>
            <person name="Landesman E.O."/>
            <person name="Moiseenko K.V."/>
            <person name="Psurtseva N.V."/>
            <person name="Savinova O.S."/>
            <person name="Shakhova N.V."/>
            <person name="Tyazhelova T.V."/>
            <person name="Vasina D.V."/>
        </authorList>
    </citation>
    <scope>NUCLEOTIDE SEQUENCE [LARGE SCALE GENOMIC DNA]</scope>
    <source>
        <strain evidence="7 8">LE-BIN_3174</strain>
    </source>
</reference>
<feature type="compositionally biased region" description="Basic and acidic residues" evidence="5">
    <location>
        <begin position="79"/>
        <end position="96"/>
    </location>
</feature>
<dbReference type="InterPro" id="IPR001841">
    <property type="entry name" value="Znf_RING"/>
</dbReference>
<keyword evidence="8" id="KW-1185">Reference proteome</keyword>
<feature type="region of interest" description="Disordered" evidence="5">
    <location>
        <begin position="1"/>
        <end position="195"/>
    </location>
</feature>
<feature type="region of interest" description="Disordered" evidence="5">
    <location>
        <begin position="625"/>
        <end position="674"/>
    </location>
</feature>
<keyword evidence="2 4" id="KW-0863">Zinc-finger</keyword>
<feature type="compositionally biased region" description="Polar residues" evidence="5">
    <location>
        <begin position="111"/>
        <end position="120"/>
    </location>
</feature>
<evidence type="ECO:0000313" key="7">
    <source>
        <dbReference type="EMBL" id="TCD69937.1"/>
    </source>
</evidence>
<dbReference type="Pfam" id="PF13445">
    <property type="entry name" value="zf-RING_UBOX"/>
    <property type="match status" value="1"/>
</dbReference>
<feature type="compositionally biased region" description="Basic and acidic residues" evidence="5">
    <location>
        <begin position="654"/>
        <end position="663"/>
    </location>
</feature>
<feature type="domain" description="RING-type" evidence="6">
    <location>
        <begin position="246"/>
        <end position="334"/>
    </location>
</feature>
<proteinExistence type="predicted"/>
<feature type="region of interest" description="Disordered" evidence="5">
    <location>
        <begin position="481"/>
        <end position="576"/>
    </location>
</feature>
<dbReference type="PROSITE" id="PS50089">
    <property type="entry name" value="ZF_RING_2"/>
    <property type="match status" value="1"/>
</dbReference>
<evidence type="ECO:0000256" key="2">
    <source>
        <dbReference type="ARBA" id="ARBA00022771"/>
    </source>
</evidence>
<organism evidence="7 8">
    <name type="scientific">Steccherinum ochraceum</name>
    <dbReference type="NCBI Taxonomy" id="92696"/>
    <lineage>
        <taxon>Eukaryota</taxon>
        <taxon>Fungi</taxon>
        <taxon>Dikarya</taxon>
        <taxon>Basidiomycota</taxon>
        <taxon>Agaricomycotina</taxon>
        <taxon>Agaricomycetes</taxon>
        <taxon>Polyporales</taxon>
        <taxon>Steccherinaceae</taxon>
        <taxon>Steccherinum</taxon>
    </lineage>
</organism>
<evidence type="ECO:0000256" key="1">
    <source>
        <dbReference type="ARBA" id="ARBA00022723"/>
    </source>
</evidence>
<dbReference type="InterPro" id="IPR027370">
    <property type="entry name" value="Znf-RING_euk"/>
</dbReference>
<evidence type="ECO:0000256" key="3">
    <source>
        <dbReference type="ARBA" id="ARBA00022833"/>
    </source>
</evidence>
<feature type="compositionally biased region" description="Acidic residues" evidence="5">
    <location>
        <begin position="488"/>
        <end position="514"/>
    </location>
</feature>
<feature type="compositionally biased region" description="Basic and acidic residues" evidence="5">
    <location>
        <begin position="53"/>
        <end position="63"/>
    </location>
</feature>
<comment type="caution">
    <text evidence="7">The sequence shown here is derived from an EMBL/GenBank/DDBJ whole genome shotgun (WGS) entry which is preliminary data.</text>
</comment>
<dbReference type="OrthoDB" id="6105938at2759"/>
<dbReference type="InterPro" id="IPR013083">
    <property type="entry name" value="Znf_RING/FYVE/PHD"/>
</dbReference>
<dbReference type="InterPro" id="IPR017907">
    <property type="entry name" value="Znf_RING_CS"/>
</dbReference>
<dbReference type="Proteomes" id="UP000292702">
    <property type="component" value="Unassembled WGS sequence"/>
</dbReference>
<dbReference type="Gene3D" id="3.30.40.10">
    <property type="entry name" value="Zinc/RING finger domain, C3HC4 (zinc finger)"/>
    <property type="match status" value="1"/>
</dbReference>
<dbReference type="GO" id="GO:0008270">
    <property type="term" value="F:zinc ion binding"/>
    <property type="evidence" value="ECO:0007669"/>
    <property type="project" value="UniProtKB-KW"/>
</dbReference>
<accession>A0A4V2MXF5</accession>